<dbReference type="Gene3D" id="3.40.50.20">
    <property type="match status" value="1"/>
</dbReference>
<dbReference type="AlphaFoldDB" id="A0A6V8SCM8"/>
<keyword evidence="2 4" id="KW-0547">Nucleotide-binding</keyword>
<organism evidence="6 7">
    <name type="scientific">Clostridium fungisolvens</name>
    <dbReference type="NCBI Taxonomy" id="1604897"/>
    <lineage>
        <taxon>Bacteria</taxon>
        <taxon>Bacillati</taxon>
        <taxon>Bacillota</taxon>
        <taxon>Clostridia</taxon>
        <taxon>Eubacteriales</taxon>
        <taxon>Clostridiaceae</taxon>
        <taxon>Clostridium</taxon>
    </lineage>
</organism>
<dbReference type="InterPro" id="IPR013815">
    <property type="entry name" value="ATP_grasp_subdomain_1"/>
</dbReference>
<keyword evidence="3 4" id="KW-0067">ATP-binding</keyword>
<evidence type="ECO:0000256" key="3">
    <source>
        <dbReference type="ARBA" id="ARBA00022840"/>
    </source>
</evidence>
<evidence type="ECO:0000256" key="4">
    <source>
        <dbReference type="PROSITE-ProRule" id="PRU00409"/>
    </source>
</evidence>
<dbReference type="SMART" id="SM01209">
    <property type="entry name" value="GARS_A"/>
    <property type="match status" value="1"/>
</dbReference>
<sequence length="398" mass="43914">MKKIMILGASILQLPAIRKAKDMGLKTIVVDMDKNAIGFKEADVCLYISTIDIDSVVEAAKKYQIDGIITLASDMPMRTIARVAKELNIVGITEDTAFKATNKVSMRTCLKENDVPVPTFYRVKNEEEYKNAIRGFQSKLIVKPADNSGSRGVFLIEDIHDEAVIKYAYEYSRKYSRSGEIIVEDYMEGPEVSVETLSINGEVSVIAITDKLTTGAPRFVEMGHSEPSKLERGIQEQIRDVAKRAVKAIGIENGPSHTEIKVTKDGPKIVEIGARLGGDNITTSLVPLSTGVNMVECCIRIALGEKPDIEQKFHKSSAIRYFDTPVGILKDIEGIEEAKKLDGIKQISFTKNIGDKVGIILSSVDRIGFVIAQDETTEKAIKDCEEAIKRILITVEDK</sequence>
<dbReference type="InterPro" id="IPR011761">
    <property type="entry name" value="ATP-grasp"/>
</dbReference>
<dbReference type="SUPFAM" id="SSF56059">
    <property type="entry name" value="Glutathione synthetase ATP-binding domain-like"/>
    <property type="match status" value="1"/>
</dbReference>
<dbReference type="InterPro" id="IPR016185">
    <property type="entry name" value="PreATP-grasp_dom_sf"/>
</dbReference>
<dbReference type="GO" id="GO:0016874">
    <property type="term" value="F:ligase activity"/>
    <property type="evidence" value="ECO:0007669"/>
    <property type="project" value="UniProtKB-KW"/>
</dbReference>
<dbReference type="GO" id="GO:0046872">
    <property type="term" value="F:metal ion binding"/>
    <property type="evidence" value="ECO:0007669"/>
    <property type="project" value="InterPro"/>
</dbReference>
<comment type="caution">
    <text evidence="6">The sequence shown here is derived from an EMBL/GenBank/DDBJ whole genome shotgun (WGS) entry which is preliminary data.</text>
</comment>
<feature type="domain" description="ATP-grasp" evidence="5">
    <location>
        <begin position="107"/>
        <end position="303"/>
    </location>
</feature>
<evidence type="ECO:0000313" key="6">
    <source>
        <dbReference type="EMBL" id="GFP74215.1"/>
    </source>
</evidence>
<keyword evidence="7" id="KW-1185">Reference proteome</keyword>
<dbReference type="InterPro" id="IPR052032">
    <property type="entry name" value="ATP-dep_AA_Ligase"/>
</dbReference>
<dbReference type="Proteomes" id="UP000580568">
    <property type="component" value="Unassembled WGS sequence"/>
</dbReference>
<dbReference type="RefSeq" id="WP_183275781.1">
    <property type="nucleotide sequence ID" value="NZ_BLZR01000001.1"/>
</dbReference>
<dbReference type="Pfam" id="PF13535">
    <property type="entry name" value="ATP-grasp_4"/>
    <property type="match status" value="1"/>
</dbReference>
<name>A0A6V8SCM8_9CLOT</name>
<dbReference type="InterPro" id="IPR040570">
    <property type="entry name" value="LAL_C2"/>
</dbReference>
<dbReference type="Gene3D" id="3.30.1490.20">
    <property type="entry name" value="ATP-grasp fold, A domain"/>
    <property type="match status" value="1"/>
</dbReference>
<gene>
    <name evidence="6" type="ORF">bsdtw1_00260</name>
</gene>
<reference evidence="6 7" key="1">
    <citation type="submission" date="2020-07" db="EMBL/GenBank/DDBJ databases">
        <title>A new beta-1,3-glucan-decomposing anaerobic bacterium isolated from anoxic soil subjected to biological soil disinfestation.</title>
        <authorList>
            <person name="Ueki A."/>
            <person name="Tonouchi A."/>
        </authorList>
    </citation>
    <scope>NUCLEOTIDE SEQUENCE [LARGE SCALE GENOMIC DNA]</scope>
    <source>
        <strain evidence="6 7">TW1</strain>
    </source>
</reference>
<proteinExistence type="predicted"/>
<dbReference type="EMBL" id="BLZR01000001">
    <property type="protein sequence ID" value="GFP74215.1"/>
    <property type="molecule type" value="Genomic_DNA"/>
</dbReference>
<dbReference type="Gene3D" id="3.30.470.20">
    <property type="entry name" value="ATP-grasp fold, B domain"/>
    <property type="match status" value="1"/>
</dbReference>
<dbReference type="PANTHER" id="PTHR43585:SF2">
    <property type="entry name" value="ATP-GRASP ENZYME FSQD"/>
    <property type="match status" value="1"/>
</dbReference>
<dbReference type="PROSITE" id="PS50975">
    <property type="entry name" value="ATP_GRASP"/>
    <property type="match status" value="1"/>
</dbReference>
<dbReference type="GO" id="GO:0005524">
    <property type="term" value="F:ATP binding"/>
    <property type="evidence" value="ECO:0007669"/>
    <property type="project" value="UniProtKB-UniRule"/>
</dbReference>
<evidence type="ECO:0000256" key="2">
    <source>
        <dbReference type="ARBA" id="ARBA00022741"/>
    </source>
</evidence>
<dbReference type="SUPFAM" id="SSF52440">
    <property type="entry name" value="PreATP-grasp domain"/>
    <property type="match status" value="1"/>
</dbReference>
<protein>
    <submittedName>
        <fullName evidence="6">Phosphoribosylamine--glycine ligase</fullName>
    </submittedName>
</protein>
<dbReference type="PANTHER" id="PTHR43585">
    <property type="entry name" value="FUMIPYRROLE BIOSYNTHESIS PROTEIN C"/>
    <property type="match status" value="1"/>
</dbReference>
<evidence type="ECO:0000256" key="1">
    <source>
        <dbReference type="ARBA" id="ARBA00022598"/>
    </source>
</evidence>
<evidence type="ECO:0000313" key="7">
    <source>
        <dbReference type="Proteomes" id="UP000580568"/>
    </source>
</evidence>
<dbReference type="Pfam" id="PF18603">
    <property type="entry name" value="LAL_C2"/>
    <property type="match status" value="1"/>
</dbReference>
<keyword evidence="1 6" id="KW-0436">Ligase</keyword>
<accession>A0A6V8SCM8</accession>
<evidence type="ECO:0000259" key="5">
    <source>
        <dbReference type="PROSITE" id="PS50975"/>
    </source>
</evidence>